<keyword evidence="10 11" id="KW-0807">Transducer</keyword>
<dbReference type="GO" id="GO:0005886">
    <property type="term" value="C:plasma membrane"/>
    <property type="evidence" value="ECO:0007669"/>
    <property type="project" value="UniProtKB-SubCell"/>
</dbReference>
<evidence type="ECO:0000256" key="9">
    <source>
        <dbReference type="ARBA" id="ARBA00023180"/>
    </source>
</evidence>
<dbReference type="GO" id="GO:0008528">
    <property type="term" value="F:G protein-coupled peptide receptor activity"/>
    <property type="evidence" value="ECO:0007669"/>
    <property type="project" value="InterPro"/>
</dbReference>
<evidence type="ECO:0000256" key="1">
    <source>
        <dbReference type="ARBA" id="ARBA00004651"/>
    </source>
</evidence>
<dbReference type="InterPro" id="IPR001556">
    <property type="entry name" value="Bombsn_rcpt-like"/>
</dbReference>
<dbReference type="PANTHER" id="PTHR45695:SF9">
    <property type="entry name" value="LEUCOKININ RECEPTOR"/>
    <property type="match status" value="1"/>
</dbReference>
<dbReference type="SMART" id="SM01381">
    <property type="entry name" value="7TM_GPCR_Srsx"/>
    <property type="match status" value="1"/>
</dbReference>
<sequence length="375" mass="42608">MSNNYTETNVNESGDSSLCVIQPATPSTQVGLTIAYFIVFIVALVGNSLIIFVVHRHPKLKTNFNMLIVNMAVSDILDVITAIPLSLAYLYKSVKWFPGGFGVFMCKFLPFLVFLSIGTSVLTLTVMTIDRYLAIVRTMRRPLSPKLRIIAIASTWIISGLVFASELYKYQLFNVSGQVICAPRWVDDLQESHKVTMYEMTVRFVLLYLIPLLAMAILYSKIVLHLWKRKAPGEHIDKTHQRIEKQKRKVVTMLVTIVTIFAICWLPAQVNHFLAMFNYNAFSCLPTSLILTFYFWTHANTAINPCLYLIFNEGFREGFRHQIYHRFNGRIFNGSDRLSTTRGEVTSGSATASHLSLLGSKQGSRREDRNNETPL</sequence>
<evidence type="ECO:0000256" key="11">
    <source>
        <dbReference type="RuleBase" id="RU000688"/>
    </source>
</evidence>
<feature type="transmembrane region" description="Helical" evidence="13">
    <location>
        <begin position="67"/>
        <end position="91"/>
    </location>
</feature>
<dbReference type="PANTHER" id="PTHR45695">
    <property type="entry name" value="LEUCOKININ RECEPTOR-RELATED"/>
    <property type="match status" value="1"/>
</dbReference>
<feature type="transmembrane region" description="Helical" evidence="13">
    <location>
        <begin position="248"/>
        <end position="268"/>
    </location>
</feature>
<dbReference type="SUPFAM" id="SSF81321">
    <property type="entry name" value="Family A G protein-coupled receptor-like"/>
    <property type="match status" value="1"/>
</dbReference>
<feature type="compositionally biased region" description="Basic and acidic residues" evidence="12">
    <location>
        <begin position="364"/>
        <end position="375"/>
    </location>
</feature>
<dbReference type="Gene3D" id="1.20.1070.10">
    <property type="entry name" value="Rhodopsin 7-helix transmembrane proteins"/>
    <property type="match status" value="1"/>
</dbReference>
<dbReference type="AlphaFoldDB" id="A0A9X0CZD9"/>
<evidence type="ECO:0000313" key="15">
    <source>
        <dbReference type="EMBL" id="KAJ7379079.1"/>
    </source>
</evidence>
<proteinExistence type="inferred from homology"/>
<evidence type="ECO:0000259" key="14">
    <source>
        <dbReference type="PROSITE" id="PS50262"/>
    </source>
</evidence>
<dbReference type="InterPro" id="IPR017452">
    <property type="entry name" value="GPCR_Rhodpsn_7TM"/>
</dbReference>
<keyword evidence="9" id="KW-0325">Glycoprotein</keyword>
<keyword evidence="16" id="KW-1185">Reference proteome</keyword>
<evidence type="ECO:0000256" key="12">
    <source>
        <dbReference type="SAM" id="MobiDB-lite"/>
    </source>
</evidence>
<dbReference type="InterPro" id="IPR000276">
    <property type="entry name" value="GPCR_Rhodpsn"/>
</dbReference>
<evidence type="ECO:0000256" key="4">
    <source>
        <dbReference type="ARBA" id="ARBA00022989"/>
    </source>
</evidence>
<feature type="transmembrane region" description="Helical" evidence="13">
    <location>
        <begin position="205"/>
        <end position="227"/>
    </location>
</feature>
<name>A0A9X0CZD9_9CNID</name>
<evidence type="ECO:0000256" key="10">
    <source>
        <dbReference type="ARBA" id="ARBA00023224"/>
    </source>
</evidence>
<evidence type="ECO:0000256" key="5">
    <source>
        <dbReference type="ARBA" id="ARBA00023040"/>
    </source>
</evidence>
<keyword evidence="5 11" id="KW-0297">G-protein coupled receptor</keyword>
<protein>
    <submittedName>
        <fullName evidence="15">Substance-K receptor</fullName>
    </submittedName>
</protein>
<feature type="compositionally biased region" description="Polar residues" evidence="12">
    <location>
        <begin position="342"/>
        <end position="362"/>
    </location>
</feature>
<comment type="similarity">
    <text evidence="11">Belongs to the G-protein coupled receptor 1 family.</text>
</comment>
<keyword evidence="7" id="KW-1015">Disulfide bond</keyword>
<accession>A0A9X0CZD9</accession>
<feature type="domain" description="G-protein coupled receptors family 1 profile" evidence="14">
    <location>
        <begin position="46"/>
        <end position="308"/>
    </location>
</feature>
<keyword evidence="3 11" id="KW-0812">Transmembrane</keyword>
<feature type="region of interest" description="Disordered" evidence="12">
    <location>
        <begin position="342"/>
        <end position="375"/>
    </location>
</feature>
<evidence type="ECO:0000256" key="7">
    <source>
        <dbReference type="ARBA" id="ARBA00023157"/>
    </source>
</evidence>
<dbReference type="EMBL" id="MU826360">
    <property type="protein sequence ID" value="KAJ7379079.1"/>
    <property type="molecule type" value="Genomic_DNA"/>
</dbReference>
<dbReference type="PROSITE" id="PS00237">
    <property type="entry name" value="G_PROTEIN_RECEP_F1_1"/>
    <property type="match status" value="1"/>
</dbReference>
<evidence type="ECO:0000256" key="6">
    <source>
        <dbReference type="ARBA" id="ARBA00023136"/>
    </source>
</evidence>
<evidence type="ECO:0000256" key="2">
    <source>
        <dbReference type="ARBA" id="ARBA00022475"/>
    </source>
</evidence>
<dbReference type="PROSITE" id="PS50262">
    <property type="entry name" value="G_PROTEIN_RECEP_F1_2"/>
    <property type="match status" value="1"/>
</dbReference>
<dbReference type="PRINTS" id="PR00358">
    <property type="entry name" value="BOMBESINR"/>
</dbReference>
<dbReference type="FunFam" id="1.20.1070.10:FF:000291">
    <property type="entry name" value="Predicted protein"/>
    <property type="match status" value="1"/>
</dbReference>
<organism evidence="15 16">
    <name type="scientific">Desmophyllum pertusum</name>
    <dbReference type="NCBI Taxonomy" id="174260"/>
    <lineage>
        <taxon>Eukaryota</taxon>
        <taxon>Metazoa</taxon>
        <taxon>Cnidaria</taxon>
        <taxon>Anthozoa</taxon>
        <taxon>Hexacorallia</taxon>
        <taxon>Scleractinia</taxon>
        <taxon>Caryophylliina</taxon>
        <taxon>Caryophylliidae</taxon>
        <taxon>Desmophyllum</taxon>
    </lineage>
</organism>
<keyword evidence="8 11" id="KW-0675">Receptor</keyword>
<evidence type="ECO:0000256" key="3">
    <source>
        <dbReference type="ARBA" id="ARBA00022692"/>
    </source>
</evidence>
<evidence type="ECO:0000256" key="13">
    <source>
        <dbReference type="SAM" id="Phobius"/>
    </source>
</evidence>
<comment type="subcellular location">
    <subcellularLocation>
        <location evidence="1">Cell membrane</location>
        <topology evidence="1">Multi-pass membrane protein</topology>
    </subcellularLocation>
</comment>
<feature type="transmembrane region" description="Helical" evidence="13">
    <location>
        <begin position="149"/>
        <end position="168"/>
    </location>
</feature>
<gene>
    <name evidence="15" type="primary">TACR2_2</name>
    <name evidence="15" type="ORF">OS493_018876</name>
</gene>
<dbReference type="PRINTS" id="PR00237">
    <property type="entry name" value="GPCRRHODOPSN"/>
</dbReference>
<feature type="transmembrane region" description="Helical" evidence="13">
    <location>
        <begin position="111"/>
        <end position="129"/>
    </location>
</feature>
<comment type="caution">
    <text evidence="15">The sequence shown here is derived from an EMBL/GenBank/DDBJ whole genome shotgun (WGS) entry which is preliminary data.</text>
</comment>
<feature type="transmembrane region" description="Helical" evidence="13">
    <location>
        <begin position="34"/>
        <end position="55"/>
    </location>
</feature>
<keyword evidence="4 13" id="KW-1133">Transmembrane helix</keyword>
<evidence type="ECO:0000256" key="8">
    <source>
        <dbReference type="ARBA" id="ARBA00023170"/>
    </source>
</evidence>
<evidence type="ECO:0000313" key="16">
    <source>
        <dbReference type="Proteomes" id="UP001163046"/>
    </source>
</evidence>
<keyword evidence="6 13" id="KW-0472">Membrane</keyword>
<reference evidence="15" key="1">
    <citation type="submission" date="2023-01" db="EMBL/GenBank/DDBJ databases">
        <title>Genome assembly of the deep-sea coral Lophelia pertusa.</title>
        <authorList>
            <person name="Herrera S."/>
            <person name="Cordes E."/>
        </authorList>
    </citation>
    <scope>NUCLEOTIDE SEQUENCE</scope>
    <source>
        <strain evidence="15">USNM1676648</strain>
        <tissue evidence="15">Polyp</tissue>
    </source>
</reference>
<dbReference type="OrthoDB" id="9445642at2759"/>
<feature type="transmembrane region" description="Helical" evidence="13">
    <location>
        <begin position="288"/>
        <end position="311"/>
    </location>
</feature>
<dbReference type="Pfam" id="PF00001">
    <property type="entry name" value="7tm_1"/>
    <property type="match status" value="1"/>
</dbReference>
<keyword evidence="2" id="KW-1003">Cell membrane</keyword>
<dbReference type="Proteomes" id="UP001163046">
    <property type="component" value="Unassembled WGS sequence"/>
</dbReference>